<feature type="chain" id="PRO_5044596716" evidence="2">
    <location>
        <begin position="24"/>
        <end position="303"/>
    </location>
</feature>
<reference evidence="3 4" key="1">
    <citation type="submission" date="2018-11" db="EMBL/GenBank/DDBJ databases">
        <authorList>
            <consortium name="Pathogen Informatics"/>
        </authorList>
    </citation>
    <scope>NUCLEOTIDE SEQUENCE [LARGE SCALE GENOMIC DNA]</scope>
</reference>
<protein>
    <submittedName>
        <fullName evidence="5">Coiled-coil domain-containing protein 134</fullName>
    </submittedName>
</protein>
<proteinExistence type="predicted"/>
<feature type="region of interest" description="Disordered" evidence="1">
    <location>
        <begin position="266"/>
        <end position="303"/>
    </location>
</feature>
<evidence type="ECO:0000256" key="2">
    <source>
        <dbReference type="SAM" id="SignalP"/>
    </source>
</evidence>
<name>A0A3P8E3C6_HELPZ</name>
<dbReference type="AlphaFoldDB" id="A0A3P8E3C6"/>
<evidence type="ECO:0000313" key="5">
    <source>
        <dbReference type="WBParaSite" id="HPBE_0001510001-mRNA-1"/>
    </source>
</evidence>
<evidence type="ECO:0000256" key="1">
    <source>
        <dbReference type="SAM" id="MobiDB-lite"/>
    </source>
</evidence>
<dbReference type="PANTHER" id="PTHR14735:SF1">
    <property type="entry name" value="COILED-COIL DOMAIN-CONTAINING PROTEIN 134"/>
    <property type="match status" value="1"/>
</dbReference>
<dbReference type="WBParaSite" id="HPBE_0001510001-mRNA-1">
    <property type="protein sequence ID" value="HPBE_0001510001-mRNA-1"/>
    <property type="gene ID" value="HPBE_0001510001"/>
</dbReference>
<accession>A0A3P8E3C6</accession>
<keyword evidence="4" id="KW-1185">Reference proteome</keyword>
<sequence length="303" mass="34420">MRRSLPLLPFLAVFCCLTHVASAKIDHQHGKHDDKSTKHRAEATAPKHGDEIDARKSYTELFKAKRRDQLGAIESIVNIEEYKRRHYVEEVVKNVKAILDEHRETLERIGHRASEPFPHGSETLSTAISKVVEVKIFTTILSPQLDTMGDSGQEFYIEGLSAIVRITGSPSSLSKDLTILLVLKNFLVVLENIAFFADLSLRFPFLEKTLQKNQKLRTVVAWAYRYAKGTGLCDAETYKVLDMMAQQQGIIPKSESFVNPYDKEGAKKELDRIAQEEQQRRAKEKSKDVKMTKDKKSSSKSEL</sequence>
<evidence type="ECO:0000313" key="3">
    <source>
        <dbReference type="EMBL" id="VDP01766.1"/>
    </source>
</evidence>
<evidence type="ECO:0000313" key="4">
    <source>
        <dbReference type="Proteomes" id="UP000050761"/>
    </source>
</evidence>
<gene>
    <name evidence="3" type="ORF">HPBE_LOCUS15101</name>
</gene>
<dbReference type="Pfam" id="PF15002">
    <property type="entry name" value="ERK-JNK_inhib"/>
    <property type="match status" value="2"/>
</dbReference>
<reference evidence="5" key="2">
    <citation type="submission" date="2019-09" db="UniProtKB">
        <authorList>
            <consortium name="WormBaseParasite"/>
        </authorList>
    </citation>
    <scope>IDENTIFICATION</scope>
</reference>
<feature type="region of interest" description="Disordered" evidence="1">
    <location>
        <begin position="27"/>
        <end position="49"/>
    </location>
</feature>
<dbReference type="PANTHER" id="PTHR14735">
    <property type="entry name" value="COILED-COIL DOMAIN-CONTAINING PROTEIN 134"/>
    <property type="match status" value="1"/>
</dbReference>
<dbReference type="InterPro" id="IPR026321">
    <property type="entry name" value="CC134"/>
</dbReference>
<dbReference type="Proteomes" id="UP000050761">
    <property type="component" value="Unassembled WGS sequence"/>
</dbReference>
<keyword evidence="2" id="KW-0732">Signal</keyword>
<dbReference type="EMBL" id="UZAH01028691">
    <property type="protein sequence ID" value="VDP01766.1"/>
    <property type="molecule type" value="Genomic_DNA"/>
</dbReference>
<dbReference type="OrthoDB" id="5854099at2759"/>
<organism evidence="3">
    <name type="scientific">Heligmosomoides polygyrus</name>
    <name type="common">Parasitic roundworm</name>
    <dbReference type="NCBI Taxonomy" id="6339"/>
    <lineage>
        <taxon>Eukaryota</taxon>
        <taxon>Metazoa</taxon>
        <taxon>Ecdysozoa</taxon>
        <taxon>Nematoda</taxon>
        <taxon>Chromadorea</taxon>
        <taxon>Rhabditida</taxon>
        <taxon>Rhabditina</taxon>
        <taxon>Rhabditomorpha</taxon>
        <taxon>Strongyloidea</taxon>
        <taxon>Heligmosomidae</taxon>
        <taxon>Heligmosomoides</taxon>
    </lineage>
</organism>
<feature type="signal peptide" evidence="2">
    <location>
        <begin position="1"/>
        <end position="23"/>
    </location>
</feature>